<feature type="region of interest" description="Disordered" evidence="1">
    <location>
        <begin position="613"/>
        <end position="635"/>
    </location>
</feature>
<name>A0ABS0ES52_9BURK</name>
<dbReference type="EMBL" id="JADOEL010000005">
    <property type="protein sequence ID" value="MBF8177666.1"/>
    <property type="molecule type" value="Genomic_DNA"/>
</dbReference>
<dbReference type="RefSeq" id="WP_195875258.1">
    <property type="nucleotide sequence ID" value="NZ_JADOEL010000005.1"/>
</dbReference>
<evidence type="ECO:0000256" key="1">
    <source>
        <dbReference type="SAM" id="MobiDB-lite"/>
    </source>
</evidence>
<feature type="region of interest" description="Disordered" evidence="1">
    <location>
        <begin position="363"/>
        <end position="388"/>
    </location>
</feature>
<accession>A0ABS0ES52</accession>
<gene>
    <name evidence="2" type="ORF">IXC47_08240</name>
</gene>
<proteinExistence type="predicted"/>
<organism evidence="2 3">
    <name type="scientific">Herminiimonas contaminans</name>
    <dbReference type="NCBI Taxonomy" id="1111140"/>
    <lineage>
        <taxon>Bacteria</taxon>
        <taxon>Pseudomonadati</taxon>
        <taxon>Pseudomonadota</taxon>
        <taxon>Betaproteobacteria</taxon>
        <taxon>Burkholderiales</taxon>
        <taxon>Oxalobacteraceae</taxon>
        <taxon>Herminiimonas</taxon>
    </lineage>
</organism>
<keyword evidence="3" id="KW-1185">Reference proteome</keyword>
<comment type="caution">
    <text evidence="2">The sequence shown here is derived from an EMBL/GenBank/DDBJ whole genome shotgun (WGS) entry which is preliminary data.</text>
</comment>
<evidence type="ECO:0008006" key="4">
    <source>
        <dbReference type="Google" id="ProtNLM"/>
    </source>
</evidence>
<evidence type="ECO:0000313" key="2">
    <source>
        <dbReference type="EMBL" id="MBF8177666.1"/>
    </source>
</evidence>
<feature type="compositionally biased region" description="Polar residues" evidence="1">
    <location>
        <begin position="548"/>
        <end position="560"/>
    </location>
</feature>
<sequence length="635" mass="71962">MLLAGRAVSRVRYIPDIRQVGEKEAPAEGIEAEEGEADQYEEIAWEQALCERVQWDDFRILGAAKTWDEVCAIAFKHRFTREDCVEKFGEDIGNKITMDAADDEDVKQSDTTADLFKTAEIWEIWNKDDKEVVWICKTYATPCKVQDDPMQFSGFFPVPRPLYAIENDQTLIPAALYTQYEQQAKELNRISIRINNLMDALKVRGIYDSTLTELSELMKAGDNELVPAQNVAAIAERSGLDKAIYMMPIDTIASVIKYLYEQRDQTKQVIYEITGIADIMRGATDARETKGAQEIKTQWGTQRLQRMQKEVQRYIRDLIRLKAEVIAEKFQVETLEKMTLVKLPRQADLDQQKAQLQQMAQQYQMQAQQAQQAGQQPPPPPPGLEKLQQPMPISWEAVEQAMRDDATRTYRVDIETDSTLSATQDSDMEGLQQVLTGLASLMQAYGPAVQQGAMDIGMLKELMLVVCRRAKMGTAVEDVISKMKQPPPPPNPEAGKLQAQQQIEQMKNQSMMQIEQMRAQMADQQAQRELALDQQRAQIDAQVEQAKQESQAQQNAHQNMLEQQRAEAEAQLAAALESQKQESQLMIESMKIDFQRWKAELDAAVKIESANISSKAKLENAATETSTAEITREVN</sequence>
<feature type="region of interest" description="Disordered" evidence="1">
    <location>
        <begin position="544"/>
        <end position="566"/>
    </location>
</feature>
<evidence type="ECO:0000313" key="3">
    <source>
        <dbReference type="Proteomes" id="UP000657372"/>
    </source>
</evidence>
<dbReference type="Proteomes" id="UP000657372">
    <property type="component" value="Unassembled WGS sequence"/>
</dbReference>
<protein>
    <recommendedName>
        <fullName evidence="4">Portal protein</fullName>
    </recommendedName>
</protein>
<feature type="compositionally biased region" description="Low complexity" evidence="1">
    <location>
        <begin position="363"/>
        <end position="375"/>
    </location>
</feature>
<reference evidence="2 3" key="1">
    <citation type="submission" date="2020-11" db="EMBL/GenBank/DDBJ databases">
        <title>WGS of Herminiimonas contaminans strain Marseille-Q4544 isolated from planarians Schmidtea mediterranea.</title>
        <authorList>
            <person name="Kangale L."/>
        </authorList>
    </citation>
    <scope>NUCLEOTIDE SEQUENCE [LARGE SCALE GENOMIC DNA]</scope>
    <source>
        <strain evidence="2 3">Marseille-Q4544</strain>
    </source>
</reference>